<dbReference type="SMART" id="SM00100">
    <property type="entry name" value="cNMP"/>
    <property type="match status" value="1"/>
</dbReference>
<dbReference type="OMA" id="SISCRAY"/>
<feature type="domain" description="Cyclic nucleotide-binding" evidence="1">
    <location>
        <begin position="39"/>
        <end position="124"/>
    </location>
</feature>
<dbReference type="Proteomes" id="UP000030746">
    <property type="component" value="Unassembled WGS sequence"/>
</dbReference>
<dbReference type="CDD" id="cd00038">
    <property type="entry name" value="CAP_ED"/>
    <property type="match status" value="1"/>
</dbReference>
<dbReference type="SUPFAM" id="SSF51206">
    <property type="entry name" value="cAMP-binding domain-like"/>
    <property type="match status" value="1"/>
</dbReference>
<dbReference type="InterPro" id="IPR014710">
    <property type="entry name" value="RmlC-like_jellyroll"/>
</dbReference>
<dbReference type="PANTHER" id="PTHR23011">
    <property type="entry name" value="CYCLIC NUCLEOTIDE-BINDING DOMAIN CONTAINING PROTEIN"/>
    <property type="match status" value="1"/>
</dbReference>
<evidence type="ECO:0000313" key="2">
    <source>
        <dbReference type="EMBL" id="ESO82180.1"/>
    </source>
</evidence>
<dbReference type="InterPro" id="IPR000595">
    <property type="entry name" value="cNMP-bd_dom"/>
</dbReference>
<dbReference type="AlphaFoldDB" id="V3ZIM8"/>
<dbReference type="KEGG" id="lgi:LOTGIDRAFT_135036"/>
<dbReference type="PANTHER" id="PTHR23011:SF41">
    <property type="entry name" value="CYCLIC NUCLEOTIDE-BINDING DOMAIN-CONTAINING PROTEIN"/>
    <property type="match status" value="1"/>
</dbReference>
<proteinExistence type="predicted"/>
<gene>
    <name evidence="2" type="ORF">LOTGIDRAFT_135036</name>
</gene>
<dbReference type="OrthoDB" id="21144at2759"/>
<dbReference type="InterPro" id="IPR018490">
    <property type="entry name" value="cNMP-bd_dom_sf"/>
</dbReference>
<sequence length="142" mass="16290">PADRSGSDLDIIYSRLKDIKALEKFHPLLLQQICYYGYYEDLEKGVTLFRQGDIGTNWYTVLSGSLEVTVSETGKKQDAVTLCILGPGTSFGESILTNKPRHATVVTRDYTELIRVEQKDFKILWEVGFFHTYELEPYSREN</sequence>
<evidence type="ECO:0000313" key="3">
    <source>
        <dbReference type="Proteomes" id="UP000030746"/>
    </source>
</evidence>
<dbReference type="Gene3D" id="2.60.120.10">
    <property type="entry name" value="Jelly Rolls"/>
    <property type="match status" value="1"/>
</dbReference>
<feature type="non-terminal residue" evidence="2">
    <location>
        <position position="1"/>
    </location>
</feature>
<protein>
    <recommendedName>
        <fullName evidence="1">Cyclic nucleotide-binding domain-containing protein</fullName>
    </recommendedName>
</protein>
<dbReference type="PRINTS" id="PR00103">
    <property type="entry name" value="CAMPKINASE"/>
</dbReference>
<dbReference type="CTD" id="20233633"/>
<keyword evidence="3" id="KW-1185">Reference proteome</keyword>
<dbReference type="HOGENOM" id="CLU_129071_0_0_1"/>
<dbReference type="PROSITE" id="PS50042">
    <property type="entry name" value="CNMP_BINDING_3"/>
    <property type="match status" value="1"/>
</dbReference>
<dbReference type="Pfam" id="PF00027">
    <property type="entry name" value="cNMP_binding"/>
    <property type="match status" value="1"/>
</dbReference>
<dbReference type="EMBL" id="KB203992">
    <property type="protein sequence ID" value="ESO82180.1"/>
    <property type="molecule type" value="Genomic_DNA"/>
</dbReference>
<dbReference type="STRING" id="225164.V3ZIM8"/>
<dbReference type="RefSeq" id="XP_009067098.1">
    <property type="nucleotide sequence ID" value="XM_009068850.1"/>
</dbReference>
<reference evidence="2 3" key="1">
    <citation type="journal article" date="2013" name="Nature">
        <title>Insights into bilaterian evolution from three spiralian genomes.</title>
        <authorList>
            <person name="Simakov O."/>
            <person name="Marletaz F."/>
            <person name="Cho S.J."/>
            <person name="Edsinger-Gonzales E."/>
            <person name="Havlak P."/>
            <person name="Hellsten U."/>
            <person name="Kuo D.H."/>
            <person name="Larsson T."/>
            <person name="Lv J."/>
            <person name="Arendt D."/>
            <person name="Savage R."/>
            <person name="Osoegawa K."/>
            <person name="de Jong P."/>
            <person name="Grimwood J."/>
            <person name="Chapman J.A."/>
            <person name="Shapiro H."/>
            <person name="Aerts A."/>
            <person name="Otillar R.P."/>
            <person name="Terry A.Y."/>
            <person name="Boore J.L."/>
            <person name="Grigoriev I.V."/>
            <person name="Lindberg D.R."/>
            <person name="Seaver E.C."/>
            <person name="Weisblat D.A."/>
            <person name="Putnam N.H."/>
            <person name="Rokhsar D.S."/>
        </authorList>
    </citation>
    <scope>NUCLEOTIDE SEQUENCE [LARGE SCALE GENOMIC DNA]</scope>
</reference>
<name>V3ZIM8_LOTGI</name>
<dbReference type="GeneID" id="20233633"/>
<accession>V3ZIM8</accession>
<evidence type="ECO:0000259" key="1">
    <source>
        <dbReference type="PROSITE" id="PS50042"/>
    </source>
</evidence>
<organism evidence="2 3">
    <name type="scientific">Lottia gigantea</name>
    <name type="common">Giant owl limpet</name>
    <dbReference type="NCBI Taxonomy" id="225164"/>
    <lineage>
        <taxon>Eukaryota</taxon>
        <taxon>Metazoa</taxon>
        <taxon>Spiralia</taxon>
        <taxon>Lophotrochozoa</taxon>
        <taxon>Mollusca</taxon>
        <taxon>Gastropoda</taxon>
        <taxon>Patellogastropoda</taxon>
        <taxon>Lottioidea</taxon>
        <taxon>Lottiidae</taxon>
        <taxon>Lottia</taxon>
    </lineage>
</organism>